<evidence type="ECO:0000313" key="1">
    <source>
        <dbReference type="EMBL" id="KKN40936.1"/>
    </source>
</evidence>
<organism evidence="1">
    <name type="scientific">marine sediment metagenome</name>
    <dbReference type="NCBI Taxonomy" id="412755"/>
    <lineage>
        <taxon>unclassified sequences</taxon>
        <taxon>metagenomes</taxon>
        <taxon>ecological metagenomes</taxon>
    </lineage>
</organism>
<reference evidence="1" key="1">
    <citation type="journal article" date="2015" name="Nature">
        <title>Complex archaea that bridge the gap between prokaryotes and eukaryotes.</title>
        <authorList>
            <person name="Spang A."/>
            <person name="Saw J.H."/>
            <person name="Jorgensen S.L."/>
            <person name="Zaremba-Niedzwiedzka K."/>
            <person name="Martijn J."/>
            <person name="Lind A.E."/>
            <person name="van Eijk R."/>
            <person name="Schleper C."/>
            <person name="Guy L."/>
            <person name="Ettema T.J."/>
        </authorList>
    </citation>
    <scope>NUCLEOTIDE SEQUENCE</scope>
</reference>
<accession>A0A0F9SVM4</accession>
<name>A0A0F9SVM4_9ZZZZ</name>
<protein>
    <submittedName>
        <fullName evidence="1">Uncharacterized protein</fullName>
    </submittedName>
</protein>
<dbReference type="EMBL" id="LAZR01001677">
    <property type="protein sequence ID" value="KKN40936.1"/>
    <property type="molecule type" value="Genomic_DNA"/>
</dbReference>
<dbReference type="AlphaFoldDB" id="A0A0F9SVM4"/>
<comment type="caution">
    <text evidence="1">The sequence shown here is derived from an EMBL/GenBank/DDBJ whole genome shotgun (WGS) entry which is preliminary data.</text>
</comment>
<sequence>MMPELTDTDYIYQQKRSLLTWAVGALIAAMGDGFIRLGKHDEMWRVWVDTKRRFYPDGECFEAPTALQALIAGRVAILLP</sequence>
<gene>
    <name evidence="1" type="ORF">LCGC14_0728190</name>
</gene>
<proteinExistence type="predicted"/>